<protein>
    <recommendedName>
        <fullName evidence="8">CASP-like protein</fullName>
    </recommendedName>
</protein>
<dbReference type="Pfam" id="PF04535">
    <property type="entry name" value="CASP_dom"/>
    <property type="match status" value="1"/>
</dbReference>
<proteinExistence type="inferred from homology"/>
<keyword evidence="6 8" id="KW-1133">Transmembrane helix</keyword>
<dbReference type="EMBL" id="CM018036">
    <property type="protein sequence ID" value="KAA8540828.1"/>
    <property type="molecule type" value="Genomic_DNA"/>
</dbReference>
<dbReference type="Proteomes" id="UP000325577">
    <property type="component" value="Linkage Group LG13"/>
</dbReference>
<dbReference type="PANTHER" id="PTHR33573:SF50">
    <property type="entry name" value="CASP-LIKE PROTEIN 4A3"/>
    <property type="match status" value="1"/>
</dbReference>
<comment type="similarity">
    <text evidence="2 8">Belongs to the Casparian strip membrane proteins (CASP) family.</text>
</comment>
<dbReference type="InterPro" id="IPR006702">
    <property type="entry name" value="CASP_dom"/>
</dbReference>
<dbReference type="PANTHER" id="PTHR33573">
    <property type="entry name" value="CASP-LIKE PROTEIN 4A4"/>
    <property type="match status" value="1"/>
</dbReference>
<evidence type="ECO:0000313" key="12">
    <source>
        <dbReference type="Proteomes" id="UP000325577"/>
    </source>
</evidence>
<gene>
    <name evidence="11" type="ORF">F0562_024791</name>
</gene>
<feature type="compositionally biased region" description="Polar residues" evidence="9">
    <location>
        <begin position="17"/>
        <end position="27"/>
    </location>
</feature>
<evidence type="ECO:0000256" key="2">
    <source>
        <dbReference type="ARBA" id="ARBA00007651"/>
    </source>
</evidence>
<keyword evidence="5 8" id="KW-0812">Transmembrane</keyword>
<keyword evidence="7 8" id="KW-0472">Membrane</keyword>
<comment type="subunit">
    <text evidence="3 8">Homodimer and heterodimers.</text>
</comment>
<dbReference type="OrthoDB" id="672180at2759"/>
<name>A0A5J5BE28_9ASTE</name>
<sequence>MENQNYIHKKTKRSMSDTESQTSQVDSFHSPLRSDSPFRSDDPEPPPDKSRLKSTSKAIVAVDKYYSPLRSPIQNHQKPFVPPENVHFPGNPPPGSAPEKSASPLMVFNRSVREDMAAGVTKVGPAAGGVEGFEPGEDGAGAGGERRSRAAVASILRRSKRDVLVKRAALGFRVCEVIVCLISFSVMAADKTEGWSGDSFDRYKEYRYCVAVTVIAFVYSGFQAYDLAYNLITGKHVISHHPPLSL</sequence>
<evidence type="ECO:0000256" key="4">
    <source>
        <dbReference type="ARBA" id="ARBA00022475"/>
    </source>
</evidence>
<feature type="domain" description="Casparian strip membrane protein" evidence="10">
    <location>
        <begin position="165"/>
        <end position="238"/>
    </location>
</feature>
<feature type="region of interest" description="Disordered" evidence="9">
    <location>
        <begin position="71"/>
        <end position="102"/>
    </location>
</feature>
<comment type="subcellular location">
    <subcellularLocation>
        <location evidence="1 8">Cell membrane</location>
        <topology evidence="1 8">Multi-pass membrane protein</topology>
    </subcellularLocation>
</comment>
<evidence type="ECO:0000256" key="6">
    <source>
        <dbReference type="ARBA" id="ARBA00022989"/>
    </source>
</evidence>
<feature type="compositionally biased region" description="Basic and acidic residues" evidence="9">
    <location>
        <begin position="36"/>
        <end position="51"/>
    </location>
</feature>
<evidence type="ECO:0000259" key="10">
    <source>
        <dbReference type="Pfam" id="PF04535"/>
    </source>
</evidence>
<dbReference type="GO" id="GO:0005886">
    <property type="term" value="C:plasma membrane"/>
    <property type="evidence" value="ECO:0007669"/>
    <property type="project" value="UniProtKB-SubCell"/>
</dbReference>
<comment type="caution">
    <text evidence="8">Lacks conserved residue(s) required for the propagation of feature annotation.</text>
</comment>
<accession>A0A5J5BE28</accession>
<evidence type="ECO:0000313" key="11">
    <source>
        <dbReference type="EMBL" id="KAA8540828.1"/>
    </source>
</evidence>
<keyword evidence="4 8" id="KW-1003">Cell membrane</keyword>
<feature type="transmembrane region" description="Helical" evidence="8">
    <location>
        <begin position="208"/>
        <end position="228"/>
    </location>
</feature>
<feature type="region of interest" description="Disordered" evidence="9">
    <location>
        <begin position="1"/>
        <end position="56"/>
    </location>
</feature>
<feature type="transmembrane region" description="Helical" evidence="8">
    <location>
        <begin position="168"/>
        <end position="188"/>
    </location>
</feature>
<evidence type="ECO:0000256" key="8">
    <source>
        <dbReference type="RuleBase" id="RU361233"/>
    </source>
</evidence>
<evidence type="ECO:0000256" key="9">
    <source>
        <dbReference type="SAM" id="MobiDB-lite"/>
    </source>
</evidence>
<dbReference type="AlphaFoldDB" id="A0A5J5BE28"/>
<evidence type="ECO:0000256" key="1">
    <source>
        <dbReference type="ARBA" id="ARBA00004651"/>
    </source>
</evidence>
<keyword evidence="12" id="KW-1185">Reference proteome</keyword>
<evidence type="ECO:0000256" key="7">
    <source>
        <dbReference type="ARBA" id="ARBA00023136"/>
    </source>
</evidence>
<organism evidence="11 12">
    <name type="scientific">Nyssa sinensis</name>
    <dbReference type="NCBI Taxonomy" id="561372"/>
    <lineage>
        <taxon>Eukaryota</taxon>
        <taxon>Viridiplantae</taxon>
        <taxon>Streptophyta</taxon>
        <taxon>Embryophyta</taxon>
        <taxon>Tracheophyta</taxon>
        <taxon>Spermatophyta</taxon>
        <taxon>Magnoliopsida</taxon>
        <taxon>eudicotyledons</taxon>
        <taxon>Gunneridae</taxon>
        <taxon>Pentapetalae</taxon>
        <taxon>asterids</taxon>
        <taxon>Cornales</taxon>
        <taxon>Nyssaceae</taxon>
        <taxon>Nyssa</taxon>
    </lineage>
</organism>
<reference evidence="11 12" key="1">
    <citation type="submission" date="2019-09" db="EMBL/GenBank/DDBJ databases">
        <title>A chromosome-level genome assembly of the Chinese tupelo Nyssa sinensis.</title>
        <authorList>
            <person name="Yang X."/>
            <person name="Kang M."/>
            <person name="Yang Y."/>
            <person name="Xiong H."/>
            <person name="Wang M."/>
            <person name="Zhang Z."/>
            <person name="Wang Z."/>
            <person name="Wu H."/>
            <person name="Ma T."/>
            <person name="Liu J."/>
            <person name="Xi Z."/>
        </authorList>
    </citation>
    <scope>NUCLEOTIDE SEQUENCE [LARGE SCALE GENOMIC DNA]</scope>
    <source>
        <strain evidence="11">J267</strain>
        <tissue evidence="11">Leaf</tissue>
    </source>
</reference>
<evidence type="ECO:0000256" key="5">
    <source>
        <dbReference type="ARBA" id="ARBA00022692"/>
    </source>
</evidence>
<evidence type="ECO:0000256" key="3">
    <source>
        <dbReference type="ARBA" id="ARBA00011489"/>
    </source>
</evidence>